<dbReference type="PANTHER" id="PTHR48022:SF42">
    <property type="entry name" value="MAJOR FACILITATOR SUPERFAMILY (MFS) PROFILE DOMAIN-CONTAINING PROTEIN"/>
    <property type="match status" value="1"/>
</dbReference>
<evidence type="ECO:0000259" key="11">
    <source>
        <dbReference type="PROSITE" id="PS50850"/>
    </source>
</evidence>
<feature type="transmembrane region" description="Helical" evidence="10">
    <location>
        <begin position="233"/>
        <end position="254"/>
    </location>
</feature>
<dbReference type="Pfam" id="PF00083">
    <property type="entry name" value="Sugar_tr"/>
    <property type="match status" value="1"/>
</dbReference>
<evidence type="ECO:0000256" key="4">
    <source>
        <dbReference type="ARBA" id="ARBA00022692"/>
    </source>
</evidence>
<protein>
    <recommendedName>
        <fullName evidence="11">Major facilitator superfamily (MFS) profile domain-containing protein</fullName>
    </recommendedName>
</protein>
<accession>A0AAW0FWX1</accession>
<evidence type="ECO:0000256" key="9">
    <source>
        <dbReference type="SAM" id="MobiDB-lite"/>
    </source>
</evidence>
<dbReference type="InterPro" id="IPR005829">
    <property type="entry name" value="Sugar_transporter_CS"/>
</dbReference>
<name>A0AAW0FWX1_9APHY</name>
<dbReference type="NCBIfam" id="TIGR00879">
    <property type="entry name" value="SP"/>
    <property type="match status" value="1"/>
</dbReference>
<dbReference type="Gene3D" id="1.20.1250.20">
    <property type="entry name" value="MFS general substrate transporter like domains"/>
    <property type="match status" value="1"/>
</dbReference>
<keyword evidence="13" id="KW-1185">Reference proteome</keyword>
<evidence type="ECO:0000256" key="10">
    <source>
        <dbReference type="SAM" id="Phobius"/>
    </source>
</evidence>
<dbReference type="GO" id="GO:0005351">
    <property type="term" value="F:carbohydrate:proton symporter activity"/>
    <property type="evidence" value="ECO:0007669"/>
    <property type="project" value="TreeGrafter"/>
</dbReference>
<dbReference type="InterPro" id="IPR003663">
    <property type="entry name" value="Sugar/inositol_transpt"/>
</dbReference>
<evidence type="ECO:0000256" key="2">
    <source>
        <dbReference type="ARBA" id="ARBA00010992"/>
    </source>
</evidence>
<dbReference type="SUPFAM" id="SSF103473">
    <property type="entry name" value="MFS general substrate transporter"/>
    <property type="match status" value="1"/>
</dbReference>
<evidence type="ECO:0000256" key="1">
    <source>
        <dbReference type="ARBA" id="ARBA00004141"/>
    </source>
</evidence>
<comment type="subcellular location">
    <subcellularLocation>
        <location evidence="1">Membrane</location>
        <topology evidence="1">Multi-pass membrane protein</topology>
    </subcellularLocation>
</comment>
<evidence type="ECO:0000256" key="8">
    <source>
        <dbReference type="RuleBase" id="RU003346"/>
    </source>
</evidence>
<dbReference type="PRINTS" id="PR00171">
    <property type="entry name" value="SUGRTRNSPORT"/>
</dbReference>
<feature type="region of interest" description="Disordered" evidence="9">
    <location>
        <begin position="1"/>
        <end position="27"/>
    </location>
</feature>
<feature type="transmembrane region" description="Helical" evidence="10">
    <location>
        <begin position="428"/>
        <end position="446"/>
    </location>
</feature>
<gene>
    <name evidence="12" type="ORF">QCA50_015219</name>
</gene>
<comment type="catalytic activity">
    <reaction evidence="7">
        <text>myo-inositol(out) + H(+)(out) = myo-inositol(in) + H(+)(in)</text>
        <dbReference type="Rhea" id="RHEA:60364"/>
        <dbReference type="ChEBI" id="CHEBI:15378"/>
        <dbReference type="ChEBI" id="CHEBI:17268"/>
    </reaction>
</comment>
<evidence type="ECO:0000256" key="5">
    <source>
        <dbReference type="ARBA" id="ARBA00022989"/>
    </source>
</evidence>
<comment type="similarity">
    <text evidence="2 8">Belongs to the major facilitator superfamily. Sugar transporter (TC 2.A.1.1) family.</text>
</comment>
<keyword evidence="6 10" id="KW-0472">Membrane</keyword>
<dbReference type="InterPro" id="IPR050360">
    <property type="entry name" value="MFS_Sugar_Transporters"/>
</dbReference>
<reference evidence="12 13" key="1">
    <citation type="submission" date="2022-09" db="EMBL/GenBank/DDBJ databases">
        <authorList>
            <person name="Palmer J.M."/>
        </authorList>
    </citation>
    <scope>NUCLEOTIDE SEQUENCE [LARGE SCALE GENOMIC DNA]</scope>
    <source>
        <strain evidence="12 13">DSM 7382</strain>
    </source>
</reference>
<proteinExistence type="inferred from homology"/>
<dbReference type="AlphaFoldDB" id="A0AAW0FWX1"/>
<feature type="transmembrane region" description="Helical" evidence="10">
    <location>
        <begin position="365"/>
        <end position="387"/>
    </location>
</feature>
<dbReference type="Proteomes" id="UP001385951">
    <property type="component" value="Unassembled WGS sequence"/>
</dbReference>
<feature type="compositionally biased region" description="Polar residues" evidence="9">
    <location>
        <begin position="7"/>
        <end position="16"/>
    </location>
</feature>
<comment type="caution">
    <text evidence="12">The sequence shown here is derived from an EMBL/GenBank/DDBJ whole genome shotgun (WGS) entry which is preliminary data.</text>
</comment>
<feature type="transmembrane region" description="Helical" evidence="10">
    <location>
        <begin position="199"/>
        <end position="221"/>
    </location>
</feature>
<dbReference type="InterPro" id="IPR005828">
    <property type="entry name" value="MFS_sugar_transport-like"/>
</dbReference>
<dbReference type="PROSITE" id="PS00216">
    <property type="entry name" value="SUGAR_TRANSPORT_1"/>
    <property type="match status" value="1"/>
</dbReference>
<feature type="transmembrane region" description="Helical" evidence="10">
    <location>
        <begin position="467"/>
        <end position="487"/>
    </location>
</feature>
<dbReference type="InterPro" id="IPR036259">
    <property type="entry name" value="MFS_trans_sf"/>
</dbReference>
<feature type="domain" description="Major facilitator superfamily (MFS) profile" evidence="11">
    <location>
        <begin position="65"/>
        <end position="521"/>
    </location>
</feature>
<evidence type="ECO:0000256" key="3">
    <source>
        <dbReference type="ARBA" id="ARBA00022448"/>
    </source>
</evidence>
<organism evidence="12 13">
    <name type="scientific">Cerrena zonata</name>
    <dbReference type="NCBI Taxonomy" id="2478898"/>
    <lineage>
        <taxon>Eukaryota</taxon>
        <taxon>Fungi</taxon>
        <taxon>Dikarya</taxon>
        <taxon>Basidiomycota</taxon>
        <taxon>Agaricomycotina</taxon>
        <taxon>Agaricomycetes</taxon>
        <taxon>Polyporales</taxon>
        <taxon>Cerrenaceae</taxon>
        <taxon>Cerrena</taxon>
    </lineage>
</organism>
<feature type="transmembrane region" description="Helical" evidence="10">
    <location>
        <begin position="396"/>
        <end position="416"/>
    </location>
</feature>
<evidence type="ECO:0000313" key="13">
    <source>
        <dbReference type="Proteomes" id="UP001385951"/>
    </source>
</evidence>
<keyword evidence="3 8" id="KW-0813">Transport</keyword>
<dbReference type="InterPro" id="IPR020846">
    <property type="entry name" value="MFS_dom"/>
</dbReference>
<dbReference type="FunFam" id="1.20.1250.20:FF:000134">
    <property type="entry name" value="MFS sugar transporter protein"/>
    <property type="match status" value="1"/>
</dbReference>
<feature type="transmembrane region" description="Helical" evidence="10">
    <location>
        <begin position="499"/>
        <end position="517"/>
    </location>
</feature>
<dbReference type="GO" id="GO:0016020">
    <property type="term" value="C:membrane"/>
    <property type="evidence" value="ECO:0007669"/>
    <property type="project" value="UniProtKB-SubCell"/>
</dbReference>
<keyword evidence="4 10" id="KW-0812">Transmembrane</keyword>
<dbReference type="PANTHER" id="PTHR48022">
    <property type="entry name" value="PLASTIDIC GLUCOSE TRANSPORTER 4"/>
    <property type="match status" value="1"/>
</dbReference>
<feature type="transmembrane region" description="Helical" evidence="10">
    <location>
        <begin position="139"/>
        <end position="158"/>
    </location>
</feature>
<dbReference type="PROSITE" id="PS50850">
    <property type="entry name" value="MFS"/>
    <property type="match status" value="1"/>
</dbReference>
<feature type="transmembrane region" description="Helical" evidence="10">
    <location>
        <begin position="327"/>
        <end position="345"/>
    </location>
</feature>
<dbReference type="PROSITE" id="PS00217">
    <property type="entry name" value="SUGAR_TRANSPORT_2"/>
    <property type="match status" value="1"/>
</dbReference>
<feature type="transmembrane region" description="Helical" evidence="10">
    <location>
        <begin position="170"/>
        <end position="187"/>
    </location>
</feature>
<keyword evidence="5 10" id="KW-1133">Transmembrane helix</keyword>
<evidence type="ECO:0000256" key="7">
    <source>
        <dbReference type="ARBA" id="ARBA00049119"/>
    </source>
</evidence>
<dbReference type="EMBL" id="JASBNA010000039">
    <property type="protein sequence ID" value="KAK7681871.1"/>
    <property type="molecule type" value="Genomic_DNA"/>
</dbReference>
<evidence type="ECO:0000313" key="12">
    <source>
        <dbReference type="EMBL" id="KAK7681871.1"/>
    </source>
</evidence>
<sequence>MLPRAATFTSDTSSLQKDGPPTPGIKKSFTMRSSVSESHAKTLAAVNSSAPATPREVNNFQTYLIAVTICMGAASYGYDTGFFGGTIALDSFIRDFGMDTMSKSESDEMSANLVSLFQGGSFFGAALQLPFTQTFGRKWSVVASNIIFIVSGFMQVFSNGSIPLMMAGRFFGGLAIGISSLVIPVYLSEFAPATIRGRLVGFYDIFIQVGTIFGFWANYIIINTVSSESKFQWQFPVAVQLFPAGLLLAGMFFLPETPRFLMMKKKYEEAESVLSRLRKLPKDHAYIQWELSQVREQIEYEESVRGQNTLWDLFRELFRSKDHLKRLGLGLALLFFKTFSGVQAVNYYSPRIFDQLGFDGQQNKLFATGIYGTVKVVCTLIFGLFIVDRVGRRKPLLIGSTVGALCMFFIGGYLTGAGPRADGAERRVGDYFAIIAIFLYAAIYCFGYNSVPLTLISEIFTMRFRDLSMTFCLMWQWLCTFSIVRIMPVSLTNIEERTYFVFGSIFICATPFVYFFIPETKKLPLEAMDHLFGTSQTPHAPDNTSSIAKIMEKDGAVTQRLEIAQPSLDPITEQRSRDV</sequence>
<evidence type="ECO:0000256" key="6">
    <source>
        <dbReference type="ARBA" id="ARBA00023136"/>
    </source>
</evidence>